<dbReference type="FunFam" id="1.10.1670.10:FF:000001">
    <property type="entry name" value="Endonuclease III"/>
    <property type="match status" value="1"/>
</dbReference>
<evidence type="ECO:0000256" key="1">
    <source>
        <dbReference type="ARBA" id="ARBA00008343"/>
    </source>
</evidence>
<dbReference type="SMART" id="SM00478">
    <property type="entry name" value="ENDO3c"/>
    <property type="match status" value="1"/>
</dbReference>
<evidence type="ECO:0000259" key="13">
    <source>
        <dbReference type="SMART" id="SM00478"/>
    </source>
</evidence>
<evidence type="ECO:0000256" key="4">
    <source>
        <dbReference type="ARBA" id="ARBA00022763"/>
    </source>
</evidence>
<dbReference type="PANTHER" id="PTHR10359:SF18">
    <property type="entry name" value="ENDONUCLEASE III"/>
    <property type="match status" value="1"/>
</dbReference>
<evidence type="ECO:0000256" key="11">
    <source>
        <dbReference type="ARBA" id="ARBA00023295"/>
    </source>
</evidence>
<dbReference type="NCBIfam" id="TIGR01083">
    <property type="entry name" value="nth"/>
    <property type="match status" value="1"/>
</dbReference>
<keyword evidence="3 12" id="KW-0479">Metal-binding</keyword>
<comment type="function">
    <text evidence="12">DNA repair enzyme that has both DNA N-glycosylase activity and AP-lyase activity. The DNA N-glycosylase activity releases various damaged pyrimidines from DNA by cleaving the N-glycosidic bond, leaving an AP (apurinic/apyrimidinic) site. The AP-lyase activity cleaves the phosphodiester bond 3' to the AP site by a beta-elimination, leaving a 3'-terminal unsaturated sugar and a product with a terminal 5'-phosphate.</text>
</comment>
<dbReference type="GO" id="GO:0003677">
    <property type="term" value="F:DNA binding"/>
    <property type="evidence" value="ECO:0007669"/>
    <property type="project" value="UniProtKB-UniRule"/>
</dbReference>
<feature type="binding site" evidence="12">
    <location>
        <position position="187"/>
    </location>
    <ligand>
        <name>[4Fe-4S] cluster</name>
        <dbReference type="ChEBI" id="CHEBI:49883"/>
    </ligand>
</feature>
<keyword evidence="7 12" id="KW-0411">Iron-sulfur</keyword>
<dbReference type="CDD" id="cd00056">
    <property type="entry name" value="ENDO3c"/>
    <property type="match status" value="1"/>
</dbReference>
<dbReference type="Proteomes" id="UP000095439">
    <property type="component" value="Unassembled WGS sequence"/>
</dbReference>
<comment type="catalytic activity">
    <reaction evidence="12">
        <text>2'-deoxyribonucleotide-(2'-deoxyribose 5'-phosphate)-2'-deoxyribonucleotide-DNA = a 3'-end 2'-deoxyribonucleotide-(2,3-dehydro-2,3-deoxyribose 5'-phosphate)-DNA + a 5'-end 5'-phospho-2'-deoxyribonucleoside-DNA + H(+)</text>
        <dbReference type="Rhea" id="RHEA:66592"/>
        <dbReference type="Rhea" id="RHEA-COMP:13180"/>
        <dbReference type="Rhea" id="RHEA-COMP:16897"/>
        <dbReference type="Rhea" id="RHEA-COMP:17067"/>
        <dbReference type="ChEBI" id="CHEBI:15378"/>
        <dbReference type="ChEBI" id="CHEBI:136412"/>
        <dbReference type="ChEBI" id="CHEBI:157695"/>
        <dbReference type="ChEBI" id="CHEBI:167181"/>
        <dbReference type="EC" id="4.2.99.18"/>
    </reaction>
</comment>
<evidence type="ECO:0000256" key="12">
    <source>
        <dbReference type="HAMAP-Rule" id="MF_00942"/>
    </source>
</evidence>
<keyword evidence="11 12" id="KW-0326">Glycosidase</keyword>
<name>A0A173ZGV9_9FIRM</name>
<comment type="cofactor">
    <cofactor evidence="12">
        <name>[4Fe-4S] cluster</name>
        <dbReference type="ChEBI" id="CHEBI:49883"/>
    </cofactor>
    <text evidence="12">Binds 1 [4Fe-4S] cluster.</text>
</comment>
<sequence>MKKRTGEILELLDEKYGTEFICYLNYETPWQLLIATMLSAQCTDARVNIVTKELFRKYPSVEAFADADLKELEQDIKPTGFYHNKAKNIIACMKDIRDKYNGEVPSELEDLLSLAGVGRKTANVIRGNIYHVPSVVVDTHVKRISNRLGLTKNQDPDKIEQDLMKELPEDHWILWNIHIITFGRTICSARSPKCEDCFLQKYCKEYKM</sequence>
<dbReference type="InterPro" id="IPR023170">
    <property type="entry name" value="HhH_base_excis_C"/>
</dbReference>
<dbReference type="InterPro" id="IPR004035">
    <property type="entry name" value="Endouclease-III_FeS-bd_BS"/>
</dbReference>
<dbReference type="InterPro" id="IPR003265">
    <property type="entry name" value="HhH-GPD_domain"/>
</dbReference>
<keyword evidence="10 12" id="KW-0456">Lyase</keyword>
<evidence type="ECO:0000256" key="6">
    <source>
        <dbReference type="ARBA" id="ARBA00023004"/>
    </source>
</evidence>
<dbReference type="PIRSF" id="PIRSF001435">
    <property type="entry name" value="Nth"/>
    <property type="match status" value="1"/>
</dbReference>
<dbReference type="Gene3D" id="1.10.1670.10">
    <property type="entry name" value="Helix-hairpin-Helix base-excision DNA repair enzymes (C-terminal)"/>
    <property type="match status" value="1"/>
</dbReference>
<dbReference type="EMBL" id="CYYY01000005">
    <property type="protein sequence ID" value="CUN75632.1"/>
    <property type="molecule type" value="Genomic_DNA"/>
</dbReference>
<dbReference type="PANTHER" id="PTHR10359">
    <property type="entry name" value="A/G-SPECIFIC ADENINE GLYCOSYLASE/ENDONUCLEASE III"/>
    <property type="match status" value="1"/>
</dbReference>
<dbReference type="EC" id="4.2.99.18" evidence="12"/>
<feature type="binding site" evidence="12">
    <location>
        <position position="203"/>
    </location>
    <ligand>
        <name>[4Fe-4S] cluster</name>
        <dbReference type="ChEBI" id="CHEBI:49883"/>
    </ligand>
</feature>
<dbReference type="PROSITE" id="PS00764">
    <property type="entry name" value="ENDONUCLEASE_III_1"/>
    <property type="match status" value="1"/>
</dbReference>
<dbReference type="InterPro" id="IPR000445">
    <property type="entry name" value="HhH_motif"/>
</dbReference>
<reference evidence="14 15" key="1">
    <citation type="submission" date="2015-09" db="EMBL/GenBank/DDBJ databases">
        <authorList>
            <consortium name="Pathogen Informatics"/>
        </authorList>
    </citation>
    <scope>NUCLEOTIDE SEQUENCE [LARGE SCALE GENOMIC DNA]</scope>
    <source>
        <strain evidence="14 15">2789STDY5608866</strain>
    </source>
</reference>
<evidence type="ECO:0000313" key="15">
    <source>
        <dbReference type="Proteomes" id="UP000095439"/>
    </source>
</evidence>
<dbReference type="Gene3D" id="1.10.340.30">
    <property type="entry name" value="Hypothetical protein, domain 2"/>
    <property type="match status" value="1"/>
</dbReference>
<gene>
    <name evidence="14" type="primary">pdg_2</name>
    <name evidence="12" type="synonym">nth</name>
    <name evidence="14" type="ORF">ERS852423_01352</name>
</gene>
<keyword evidence="5 12" id="KW-0378">Hydrolase</keyword>
<dbReference type="GO" id="GO:0006285">
    <property type="term" value="P:base-excision repair, AP site formation"/>
    <property type="evidence" value="ECO:0007669"/>
    <property type="project" value="TreeGrafter"/>
</dbReference>
<protein>
    <recommendedName>
        <fullName evidence="12">Endonuclease III</fullName>
        <ecNumber evidence="12">4.2.99.18</ecNumber>
    </recommendedName>
    <alternativeName>
        <fullName evidence="12">DNA-(apurinic or apyrimidinic site) lyase</fullName>
    </alternativeName>
</protein>
<evidence type="ECO:0000313" key="14">
    <source>
        <dbReference type="EMBL" id="CUN75632.1"/>
    </source>
</evidence>
<keyword evidence="4 12" id="KW-0227">DNA damage</keyword>
<dbReference type="GO" id="GO:0019104">
    <property type="term" value="F:DNA N-glycosylase activity"/>
    <property type="evidence" value="ECO:0007669"/>
    <property type="project" value="UniProtKB-UniRule"/>
</dbReference>
<keyword evidence="8 12" id="KW-0238">DNA-binding</keyword>
<dbReference type="AlphaFoldDB" id="A0A173ZGV9"/>
<dbReference type="InterPro" id="IPR011257">
    <property type="entry name" value="DNA_glycosylase"/>
</dbReference>
<dbReference type="GO" id="GO:0051539">
    <property type="term" value="F:4 iron, 4 sulfur cluster binding"/>
    <property type="evidence" value="ECO:0007669"/>
    <property type="project" value="UniProtKB-UniRule"/>
</dbReference>
<evidence type="ECO:0000256" key="8">
    <source>
        <dbReference type="ARBA" id="ARBA00023125"/>
    </source>
</evidence>
<accession>A0A173ZGV9</accession>
<organism evidence="14 15">
    <name type="scientific">Dorea longicatena</name>
    <dbReference type="NCBI Taxonomy" id="88431"/>
    <lineage>
        <taxon>Bacteria</taxon>
        <taxon>Bacillati</taxon>
        <taxon>Bacillota</taxon>
        <taxon>Clostridia</taxon>
        <taxon>Lachnospirales</taxon>
        <taxon>Lachnospiraceae</taxon>
        <taxon>Dorea</taxon>
    </lineage>
</organism>
<dbReference type="Pfam" id="PF00730">
    <property type="entry name" value="HhH-GPD"/>
    <property type="match status" value="1"/>
</dbReference>
<dbReference type="SMART" id="SM00525">
    <property type="entry name" value="FES"/>
    <property type="match status" value="1"/>
</dbReference>
<feature type="binding site" evidence="12">
    <location>
        <position position="197"/>
    </location>
    <ligand>
        <name>[4Fe-4S] cluster</name>
        <dbReference type="ChEBI" id="CHEBI:49883"/>
    </ligand>
</feature>
<dbReference type="HAMAP" id="MF_00942">
    <property type="entry name" value="Nth"/>
    <property type="match status" value="1"/>
</dbReference>
<dbReference type="FunFam" id="1.10.340.30:FF:000001">
    <property type="entry name" value="Endonuclease III"/>
    <property type="match status" value="1"/>
</dbReference>
<dbReference type="Pfam" id="PF10576">
    <property type="entry name" value="EndIII_4Fe-2S"/>
    <property type="match status" value="1"/>
</dbReference>
<keyword evidence="9 12" id="KW-0234">DNA repair</keyword>
<dbReference type="InterPro" id="IPR005759">
    <property type="entry name" value="Nth"/>
</dbReference>
<dbReference type="InterPro" id="IPR003651">
    <property type="entry name" value="Endonuclease3_FeS-loop_motif"/>
</dbReference>
<comment type="similarity">
    <text evidence="1 12">Belongs to the Nth/MutY family.</text>
</comment>
<proteinExistence type="inferred from homology"/>
<dbReference type="Pfam" id="PF00633">
    <property type="entry name" value="HHH"/>
    <property type="match status" value="1"/>
</dbReference>
<dbReference type="RefSeq" id="WP_055181372.1">
    <property type="nucleotide sequence ID" value="NZ_CABIWY010000005.1"/>
</dbReference>
<keyword evidence="14" id="KW-0255">Endonuclease</keyword>
<feature type="domain" description="HhH-GPD" evidence="13">
    <location>
        <begin position="38"/>
        <end position="185"/>
    </location>
</feature>
<dbReference type="SUPFAM" id="SSF48150">
    <property type="entry name" value="DNA-glycosylase"/>
    <property type="match status" value="1"/>
</dbReference>
<evidence type="ECO:0000256" key="2">
    <source>
        <dbReference type="ARBA" id="ARBA00022485"/>
    </source>
</evidence>
<keyword evidence="6 12" id="KW-0408">Iron</keyword>
<evidence type="ECO:0000256" key="5">
    <source>
        <dbReference type="ARBA" id="ARBA00022801"/>
    </source>
</evidence>
<keyword evidence="14" id="KW-0540">Nuclease</keyword>
<keyword evidence="2 12" id="KW-0004">4Fe-4S</keyword>
<dbReference type="GO" id="GO:0140078">
    <property type="term" value="F:class I DNA-(apurinic or apyrimidinic site) endonuclease activity"/>
    <property type="evidence" value="ECO:0007669"/>
    <property type="project" value="UniProtKB-EC"/>
</dbReference>
<evidence type="ECO:0000256" key="10">
    <source>
        <dbReference type="ARBA" id="ARBA00023239"/>
    </source>
</evidence>
<evidence type="ECO:0000256" key="7">
    <source>
        <dbReference type="ARBA" id="ARBA00023014"/>
    </source>
</evidence>
<evidence type="ECO:0000256" key="9">
    <source>
        <dbReference type="ARBA" id="ARBA00023204"/>
    </source>
</evidence>
<feature type="binding site" evidence="12">
    <location>
        <position position="194"/>
    </location>
    <ligand>
        <name>[4Fe-4S] cluster</name>
        <dbReference type="ChEBI" id="CHEBI:49883"/>
    </ligand>
</feature>
<dbReference type="GO" id="GO:0046872">
    <property type="term" value="F:metal ion binding"/>
    <property type="evidence" value="ECO:0007669"/>
    <property type="project" value="UniProtKB-KW"/>
</dbReference>
<evidence type="ECO:0000256" key="3">
    <source>
        <dbReference type="ARBA" id="ARBA00022723"/>
    </source>
</evidence>